<accession>A0ABV1G2N5</accession>
<comment type="caution">
    <text evidence="2">The sequence shown here is derived from an EMBL/GenBank/DDBJ whole genome shotgun (WGS) entry which is preliminary data.</text>
</comment>
<feature type="signal peptide" evidence="1">
    <location>
        <begin position="1"/>
        <end position="19"/>
    </location>
</feature>
<sequence>MKKNAKLAALAILVLAAVAALSVGITLEVVNARMPAACTCSGQCRSAGTETAAAGDAPSAQQTEPSEADSISIPGFDFLSLQAGVQEQSMPLYNPENNACYFRISLLLDGEALWRSDLLAPGQTAPQQTLSRALAAGEYSAVLKYECFTDEAETVPLNGSEIALTLCVQ</sequence>
<protein>
    <recommendedName>
        <fullName evidence="4">Lipoprotein</fullName>
    </recommendedName>
</protein>
<dbReference type="Proteomes" id="UP001491552">
    <property type="component" value="Unassembled WGS sequence"/>
</dbReference>
<evidence type="ECO:0000256" key="1">
    <source>
        <dbReference type="SAM" id="SignalP"/>
    </source>
</evidence>
<keyword evidence="3" id="KW-1185">Reference proteome</keyword>
<dbReference type="RefSeq" id="WP_349134377.1">
    <property type="nucleotide sequence ID" value="NZ_JBBMFF010000018.1"/>
</dbReference>
<dbReference type="EMBL" id="JBBMFF010000018">
    <property type="protein sequence ID" value="MEQ2509661.1"/>
    <property type="molecule type" value="Genomic_DNA"/>
</dbReference>
<evidence type="ECO:0000313" key="2">
    <source>
        <dbReference type="EMBL" id="MEQ2509661.1"/>
    </source>
</evidence>
<name>A0ABV1G2N5_9FIRM</name>
<proteinExistence type="predicted"/>
<evidence type="ECO:0008006" key="4">
    <source>
        <dbReference type="Google" id="ProtNLM"/>
    </source>
</evidence>
<evidence type="ECO:0000313" key="3">
    <source>
        <dbReference type="Proteomes" id="UP001491552"/>
    </source>
</evidence>
<reference evidence="2 3" key="1">
    <citation type="submission" date="2024-03" db="EMBL/GenBank/DDBJ databases">
        <title>Human intestinal bacterial collection.</title>
        <authorList>
            <person name="Pauvert C."/>
            <person name="Hitch T.C.A."/>
            <person name="Clavel T."/>
        </authorList>
    </citation>
    <scope>NUCLEOTIDE SEQUENCE [LARGE SCALE GENOMIC DNA]</scope>
    <source>
        <strain evidence="2 3">CLA-AA-H192</strain>
    </source>
</reference>
<gene>
    <name evidence="2" type="ORF">WMO66_00125</name>
</gene>
<keyword evidence="1" id="KW-0732">Signal</keyword>
<organism evidence="2 3">
    <name type="scientific">Faecousia intestinalis</name>
    <dbReference type="NCBI Taxonomy" id="3133167"/>
    <lineage>
        <taxon>Bacteria</taxon>
        <taxon>Bacillati</taxon>
        <taxon>Bacillota</taxon>
        <taxon>Clostridia</taxon>
        <taxon>Eubacteriales</taxon>
        <taxon>Oscillospiraceae</taxon>
        <taxon>Faecousia</taxon>
    </lineage>
</organism>
<feature type="chain" id="PRO_5046514014" description="Lipoprotein" evidence="1">
    <location>
        <begin position="20"/>
        <end position="169"/>
    </location>
</feature>